<dbReference type="Proteomes" id="UP001066276">
    <property type="component" value="Chromosome 1_2"/>
</dbReference>
<evidence type="ECO:0000256" key="1">
    <source>
        <dbReference type="SAM" id="MobiDB-lite"/>
    </source>
</evidence>
<feature type="compositionally biased region" description="Polar residues" evidence="1">
    <location>
        <begin position="154"/>
        <end position="170"/>
    </location>
</feature>
<protein>
    <submittedName>
        <fullName evidence="2">Uncharacterized protein</fullName>
    </submittedName>
</protein>
<accession>A0AAV7WB47</accession>
<keyword evidence="3" id="KW-1185">Reference proteome</keyword>
<feature type="compositionally biased region" description="Basic and acidic residues" evidence="1">
    <location>
        <begin position="32"/>
        <end position="47"/>
    </location>
</feature>
<reference evidence="2" key="1">
    <citation type="journal article" date="2022" name="bioRxiv">
        <title>Sequencing and chromosome-scale assembly of the giantPleurodeles waltlgenome.</title>
        <authorList>
            <person name="Brown T."/>
            <person name="Elewa A."/>
            <person name="Iarovenko S."/>
            <person name="Subramanian E."/>
            <person name="Araus A.J."/>
            <person name="Petzold A."/>
            <person name="Susuki M."/>
            <person name="Suzuki K.-i.T."/>
            <person name="Hayashi T."/>
            <person name="Toyoda A."/>
            <person name="Oliveira C."/>
            <person name="Osipova E."/>
            <person name="Leigh N.D."/>
            <person name="Simon A."/>
            <person name="Yun M.H."/>
        </authorList>
    </citation>
    <scope>NUCLEOTIDE SEQUENCE</scope>
    <source>
        <strain evidence="2">20211129_DDA</strain>
        <tissue evidence="2">Liver</tissue>
    </source>
</reference>
<dbReference type="AlphaFoldDB" id="A0AAV7WB47"/>
<proteinExistence type="predicted"/>
<feature type="region of interest" description="Disordered" evidence="1">
    <location>
        <begin position="136"/>
        <end position="180"/>
    </location>
</feature>
<feature type="region of interest" description="Disordered" evidence="1">
    <location>
        <begin position="32"/>
        <end position="115"/>
    </location>
</feature>
<gene>
    <name evidence="2" type="ORF">NDU88_004909</name>
</gene>
<evidence type="ECO:0000313" key="2">
    <source>
        <dbReference type="EMBL" id="KAJ1209535.1"/>
    </source>
</evidence>
<evidence type="ECO:0000313" key="3">
    <source>
        <dbReference type="Proteomes" id="UP001066276"/>
    </source>
</evidence>
<name>A0AAV7WB47_PLEWA</name>
<dbReference type="EMBL" id="JANPWB010000002">
    <property type="protein sequence ID" value="KAJ1209535.1"/>
    <property type="molecule type" value="Genomic_DNA"/>
</dbReference>
<sequence>MEEDQVVEPQDELEAMIAHMRTEALKRGKDWLRTKMGDRSEEHRDQETPAMAIIADDMARTERSPSPAQKARKRQKAEGKPTRKTTKRPRGPAQMAEETTVPNPGPSLARAPAEGEHISAIITECFKSLAPLLMRAKGGGRRERPHSQAAKYPGNSQGTPFHWRPSSSLGHVNGRGRGTA</sequence>
<organism evidence="2 3">
    <name type="scientific">Pleurodeles waltl</name>
    <name type="common">Iberian ribbed newt</name>
    <dbReference type="NCBI Taxonomy" id="8319"/>
    <lineage>
        <taxon>Eukaryota</taxon>
        <taxon>Metazoa</taxon>
        <taxon>Chordata</taxon>
        <taxon>Craniata</taxon>
        <taxon>Vertebrata</taxon>
        <taxon>Euteleostomi</taxon>
        <taxon>Amphibia</taxon>
        <taxon>Batrachia</taxon>
        <taxon>Caudata</taxon>
        <taxon>Salamandroidea</taxon>
        <taxon>Salamandridae</taxon>
        <taxon>Pleurodelinae</taxon>
        <taxon>Pleurodeles</taxon>
    </lineage>
</organism>
<comment type="caution">
    <text evidence="2">The sequence shown here is derived from an EMBL/GenBank/DDBJ whole genome shotgun (WGS) entry which is preliminary data.</text>
</comment>